<dbReference type="PANTHER" id="PTHR30572:SF4">
    <property type="entry name" value="ABC TRANSPORTER PERMEASE YTRF"/>
    <property type="match status" value="1"/>
</dbReference>
<feature type="transmembrane region" description="Helical" evidence="7">
    <location>
        <begin position="16"/>
        <end position="35"/>
    </location>
</feature>
<feature type="transmembrane region" description="Helical" evidence="7">
    <location>
        <begin position="352"/>
        <end position="376"/>
    </location>
</feature>
<keyword evidence="5 7" id="KW-0472">Membrane</keyword>
<reference evidence="9" key="2">
    <citation type="submission" date="2021-09" db="EMBL/GenBank/DDBJ databases">
        <authorList>
            <person name="Gilroy R."/>
        </authorList>
    </citation>
    <scope>NUCLEOTIDE SEQUENCE</scope>
    <source>
        <strain evidence="9">CHK55-1828</strain>
    </source>
</reference>
<evidence type="ECO:0000256" key="2">
    <source>
        <dbReference type="ARBA" id="ARBA00022475"/>
    </source>
</evidence>
<keyword evidence="4 7" id="KW-1133">Transmembrane helix</keyword>
<dbReference type="Pfam" id="PF02687">
    <property type="entry name" value="FtsX"/>
    <property type="match status" value="1"/>
</dbReference>
<comment type="caution">
    <text evidence="9">The sequence shown here is derived from an EMBL/GenBank/DDBJ whole genome shotgun (WGS) entry which is preliminary data.</text>
</comment>
<feature type="domain" description="ABC3 transporter permease C-terminal" evidence="8">
    <location>
        <begin position="311"/>
        <end position="427"/>
    </location>
</feature>
<dbReference type="RefSeq" id="WP_276825554.1">
    <property type="nucleotide sequence ID" value="NZ_DYVX01000003.1"/>
</dbReference>
<organism evidence="9 10">
    <name type="scientific">Mediterranea massiliensis</name>
    <dbReference type="NCBI Taxonomy" id="1841865"/>
    <lineage>
        <taxon>Bacteria</taxon>
        <taxon>Pseudomonadati</taxon>
        <taxon>Bacteroidota</taxon>
        <taxon>Bacteroidia</taxon>
        <taxon>Bacteroidales</taxon>
        <taxon>Bacteroidaceae</taxon>
        <taxon>Mediterranea</taxon>
    </lineage>
</organism>
<proteinExistence type="inferred from homology"/>
<evidence type="ECO:0000256" key="5">
    <source>
        <dbReference type="ARBA" id="ARBA00023136"/>
    </source>
</evidence>
<dbReference type="GO" id="GO:0022857">
    <property type="term" value="F:transmembrane transporter activity"/>
    <property type="evidence" value="ECO:0007669"/>
    <property type="project" value="TreeGrafter"/>
</dbReference>
<name>A0A921HU19_9BACT</name>
<dbReference type="InterPro" id="IPR003838">
    <property type="entry name" value="ABC3_permease_C"/>
</dbReference>
<evidence type="ECO:0000256" key="6">
    <source>
        <dbReference type="ARBA" id="ARBA00038076"/>
    </source>
</evidence>
<accession>A0A921HU19</accession>
<feature type="transmembrane region" description="Helical" evidence="7">
    <location>
        <begin position="312"/>
        <end position="331"/>
    </location>
</feature>
<evidence type="ECO:0000256" key="1">
    <source>
        <dbReference type="ARBA" id="ARBA00004651"/>
    </source>
</evidence>
<sequence length="434" mass="49121">MMEKKLFTQIRNEWRSNFFLALELLVVFVVLWYIVDWCCTTARVYFAPMGFDTEHCYNLTVNRLTPNSALYDPNLTIEDDMDALLEIAERLRHRPGVEAVAISQNCIPYGDGSNGIEVFVDTVSVHTMHRLAQSDYMRLFRIQGVAVQDADGRTVRTTSSDSLAAVLKPGTMILSRNAVAKYESLGMPDATALLGRQLPLWNPDSDNRLRVTGIAEPTRWNHFETADQWGGPFIATDFPREVMMQFENTAYLQLSLRVSPDADHGFMDALMADADRLYRVGNTYLLDIQPFSQLRYVNELENVNEVKTQLCILGFLLLNIFLGVIGTFWFRTQHRRKEVALRMAMGSTRRGIFVRLIAEGLLLLTLAAVPAAIIAMNIGVAELVDVTQLPFDASRFFLALVLSWLLMAVMIVVGVWYPARRAMKIQPAEALHDE</sequence>
<dbReference type="InterPro" id="IPR050250">
    <property type="entry name" value="Macrolide_Exporter_MacB"/>
</dbReference>
<evidence type="ECO:0000256" key="7">
    <source>
        <dbReference type="SAM" id="Phobius"/>
    </source>
</evidence>
<comment type="similarity">
    <text evidence="6">Belongs to the ABC-4 integral membrane protein family.</text>
</comment>
<evidence type="ECO:0000313" key="9">
    <source>
        <dbReference type="EMBL" id="HJF90856.1"/>
    </source>
</evidence>
<dbReference type="AlphaFoldDB" id="A0A921HU19"/>
<evidence type="ECO:0000256" key="3">
    <source>
        <dbReference type="ARBA" id="ARBA00022692"/>
    </source>
</evidence>
<keyword evidence="3 7" id="KW-0812">Transmembrane</keyword>
<gene>
    <name evidence="9" type="ORF">K8W02_00500</name>
</gene>
<keyword evidence="2" id="KW-1003">Cell membrane</keyword>
<reference evidence="9" key="1">
    <citation type="journal article" date="2021" name="PeerJ">
        <title>Extensive microbial diversity within the chicken gut microbiome revealed by metagenomics and culture.</title>
        <authorList>
            <person name="Gilroy R."/>
            <person name="Ravi A."/>
            <person name="Getino M."/>
            <person name="Pursley I."/>
            <person name="Horton D.L."/>
            <person name="Alikhan N.F."/>
            <person name="Baker D."/>
            <person name="Gharbi K."/>
            <person name="Hall N."/>
            <person name="Watson M."/>
            <person name="Adriaenssens E.M."/>
            <person name="Foster-Nyarko E."/>
            <person name="Jarju S."/>
            <person name="Secka A."/>
            <person name="Antonio M."/>
            <person name="Oren A."/>
            <person name="Chaudhuri R.R."/>
            <person name="La Ragione R."/>
            <person name="Hildebrand F."/>
            <person name="Pallen M.J."/>
        </authorList>
    </citation>
    <scope>NUCLEOTIDE SEQUENCE</scope>
    <source>
        <strain evidence="9">CHK55-1828</strain>
    </source>
</reference>
<evidence type="ECO:0000259" key="8">
    <source>
        <dbReference type="Pfam" id="PF02687"/>
    </source>
</evidence>
<dbReference type="PANTHER" id="PTHR30572">
    <property type="entry name" value="MEMBRANE COMPONENT OF TRANSPORTER-RELATED"/>
    <property type="match status" value="1"/>
</dbReference>
<dbReference type="GO" id="GO:0005886">
    <property type="term" value="C:plasma membrane"/>
    <property type="evidence" value="ECO:0007669"/>
    <property type="project" value="UniProtKB-SubCell"/>
</dbReference>
<dbReference type="Proteomes" id="UP000717835">
    <property type="component" value="Unassembled WGS sequence"/>
</dbReference>
<comment type="subcellular location">
    <subcellularLocation>
        <location evidence="1">Cell membrane</location>
        <topology evidence="1">Multi-pass membrane protein</topology>
    </subcellularLocation>
</comment>
<evidence type="ECO:0000256" key="4">
    <source>
        <dbReference type="ARBA" id="ARBA00022989"/>
    </source>
</evidence>
<feature type="transmembrane region" description="Helical" evidence="7">
    <location>
        <begin position="396"/>
        <end position="417"/>
    </location>
</feature>
<evidence type="ECO:0000313" key="10">
    <source>
        <dbReference type="Proteomes" id="UP000717835"/>
    </source>
</evidence>
<dbReference type="EMBL" id="DYVX01000003">
    <property type="protein sequence ID" value="HJF90856.1"/>
    <property type="molecule type" value="Genomic_DNA"/>
</dbReference>
<protein>
    <submittedName>
        <fullName evidence="9">ABC transporter permease</fullName>
    </submittedName>
</protein>